<evidence type="ECO:0000313" key="3">
    <source>
        <dbReference type="Proteomes" id="UP001281614"/>
    </source>
</evidence>
<comment type="caution">
    <text evidence="2">The sequence shown here is derived from an EMBL/GenBank/DDBJ whole genome shotgun (WGS) entry which is preliminary data.</text>
</comment>
<evidence type="ECO:0000313" key="2">
    <source>
        <dbReference type="EMBL" id="KAK2729216.1"/>
    </source>
</evidence>
<reference evidence="2" key="1">
    <citation type="submission" date="2023-02" db="EMBL/GenBank/DDBJ databases">
        <title>Colletotrichum kahawae CIFC_Que2 genome sequencing and assembly.</title>
        <authorList>
            <person name="Baroncelli R."/>
        </authorList>
    </citation>
    <scope>NUCLEOTIDE SEQUENCE</scope>
    <source>
        <strain evidence="2">CIFC_Que2</strain>
    </source>
</reference>
<gene>
    <name evidence="2" type="ORF">CKAH01_10423</name>
</gene>
<organism evidence="2 3">
    <name type="scientific">Colletotrichum kahawae</name>
    <name type="common">Coffee berry disease fungus</name>
    <dbReference type="NCBI Taxonomy" id="34407"/>
    <lineage>
        <taxon>Eukaryota</taxon>
        <taxon>Fungi</taxon>
        <taxon>Dikarya</taxon>
        <taxon>Ascomycota</taxon>
        <taxon>Pezizomycotina</taxon>
        <taxon>Sordariomycetes</taxon>
        <taxon>Hypocreomycetidae</taxon>
        <taxon>Glomerellales</taxon>
        <taxon>Glomerellaceae</taxon>
        <taxon>Colletotrichum</taxon>
        <taxon>Colletotrichum gloeosporioides species complex</taxon>
    </lineage>
</organism>
<evidence type="ECO:0000256" key="1">
    <source>
        <dbReference type="SAM" id="MobiDB-lite"/>
    </source>
</evidence>
<dbReference type="Proteomes" id="UP001281614">
    <property type="component" value="Unassembled WGS sequence"/>
</dbReference>
<feature type="compositionally biased region" description="Polar residues" evidence="1">
    <location>
        <begin position="15"/>
        <end position="27"/>
    </location>
</feature>
<proteinExistence type="predicted"/>
<sequence>MVACQWRDIVSQSNARRNAGTSRSTSAYGDELQRPDDPRAAASNELVTDSFSSHMPCGRVDICQYYCHRAVPCLVRFPVHVRCQHRVSLNPVPLSATRVWERGLVCTCLGAKAPDPRRCSLLGFHVFAFPGDLREPRSVGERVE</sequence>
<feature type="region of interest" description="Disordered" evidence="1">
    <location>
        <begin position="15"/>
        <end position="35"/>
    </location>
</feature>
<name>A0AAD9XW08_COLKA</name>
<dbReference type="EMBL" id="VYYT01000821">
    <property type="protein sequence ID" value="KAK2729216.1"/>
    <property type="molecule type" value="Genomic_DNA"/>
</dbReference>
<protein>
    <submittedName>
        <fullName evidence="2">Uncharacterized protein</fullName>
    </submittedName>
</protein>
<keyword evidence="3" id="KW-1185">Reference proteome</keyword>
<accession>A0AAD9XW08</accession>
<dbReference type="AlphaFoldDB" id="A0AAD9XW08"/>